<feature type="region of interest" description="Disordered" evidence="1">
    <location>
        <begin position="1"/>
        <end position="37"/>
    </location>
</feature>
<protein>
    <submittedName>
        <fullName evidence="2">Uncharacterized protein</fullName>
    </submittedName>
</protein>
<proteinExistence type="predicted"/>
<dbReference type="EMBL" id="BKCJ011885506">
    <property type="protein sequence ID" value="GFD61007.1"/>
    <property type="molecule type" value="Genomic_DNA"/>
</dbReference>
<organism evidence="2">
    <name type="scientific">Tanacetum cinerariifolium</name>
    <name type="common">Dalmatian daisy</name>
    <name type="synonym">Chrysanthemum cinerariifolium</name>
    <dbReference type="NCBI Taxonomy" id="118510"/>
    <lineage>
        <taxon>Eukaryota</taxon>
        <taxon>Viridiplantae</taxon>
        <taxon>Streptophyta</taxon>
        <taxon>Embryophyta</taxon>
        <taxon>Tracheophyta</taxon>
        <taxon>Spermatophyta</taxon>
        <taxon>Magnoliopsida</taxon>
        <taxon>eudicotyledons</taxon>
        <taxon>Gunneridae</taxon>
        <taxon>Pentapetalae</taxon>
        <taxon>asterids</taxon>
        <taxon>campanulids</taxon>
        <taxon>Asterales</taxon>
        <taxon>Asteraceae</taxon>
        <taxon>Asteroideae</taxon>
        <taxon>Anthemideae</taxon>
        <taxon>Anthemidinae</taxon>
        <taxon>Tanacetum</taxon>
    </lineage>
</organism>
<comment type="caution">
    <text evidence="2">The sequence shown here is derived from an EMBL/GenBank/DDBJ whole genome shotgun (WGS) entry which is preliminary data.</text>
</comment>
<feature type="compositionally biased region" description="Low complexity" evidence="1">
    <location>
        <begin position="1"/>
        <end position="12"/>
    </location>
</feature>
<evidence type="ECO:0000256" key="1">
    <source>
        <dbReference type="SAM" id="MobiDB-lite"/>
    </source>
</evidence>
<reference evidence="2" key="1">
    <citation type="journal article" date="2019" name="Sci. Rep.">
        <title>Draft genome of Tanacetum cinerariifolium, the natural source of mosquito coil.</title>
        <authorList>
            <person name="Yamashiro T."/>
            <person name="Shiraishi A."/>
            <person name="Satake H."/>
            <person name="Nakayama K."/>
        </authorList>
    </citation>
    <scope>NUCLEOTIDE SEQUENCE</scope>
</reference>
<accession>A0A699XMU0</accession>
<dbReference type="AlphaFoldDB" id="A0A699XMU0"/>
<feature type="non-terminal residue" evidence="2">
    <location>
        <position position="1"/>
    </location>
</feature>
<sequence length="78" mass="8242">GAWALRAQALKPAAPPARPEPAAPVGGTVPEGRTLCRGKRSGPDYCGRFAWFQSLRSYPVRQAVGNKKPAMLLSSPAP</sequence>
<gene>
    <name evidence="2" type="ORF">Tci_932976</name>
</gene>
<feature type="compositionally biased region" description="Pro residues" evidence="1">
    <location>
        <begin position="13"/>
        <end position="22"/>
    </location>
</feature>
<evidence type="ECO:0000313" key="2">
    <source>
        <dbReference type="EMBL" id="GFD61007.1"/>
    </source>
</evidence>
<name>A0A699XMU0_TANCI</name>
<feature type="non-terminal residue" evidence="2">
    <location>
        <position position="78"/>
    </location>
</feature>